<keyword evidence="4" id="KW-1185">Reference proteome</keyword>
<proteinExistence type="predicted"/>
<feature type="region of interest" description="Disordered" evidence="2">
    <location>
        <begin position="1"/>
        <end position="44"/>
    </location>
</feature>
<gene>
    <name evidence="3" type="ORF">Y958_08445</name>
</gene>
<keyword evidence="3" id="KW-0282">Flagellum</keyword>
<dbReference type="RefSeq" id="WP_004272668.1">
    <property type="nucleotide sequence ID" value="NZ_CP022110.1"/>
</dbReference>
<name>A0A248JQ63_9PROT</name>
<dbReference type="Pfam" id="PF10768">
    <property type="entry name" value="FliX"/>
    <property type="match status" value="1"/>
</dbReference>
<keyword evidence="3" id="KW-0969">Cilium</keyword>
<dbReference type="GO" id="GO:0044781">
    <property type="term" value="P:bacterial-type flagellum organization"/>
    <property type="evidence" value="ECO:0007669"/>
    <property type="project" value="InterPro"/>
</dbReference>
<dbReference type="EMBL" id="CP022110">
    <property type="protein sequence ID" value="ASG20835.1"/>
    <property type="molecule type" value="Genomic_DNA"/>
</dbReference>
<dbReference type="Proteomes" id="UP000197153">
    <property type="component" value="Chromosome 1"/>
</dbReference>
<protein>
    <submittedName>
        <fullName evidence="3">Flagellar assembly protein FliX</fullName>
    </submittedName>
</protein>
<dbReference type="AlphaFoldDB" id="A0A248JQ63"/>
<evidence type="ECO:0000256" key="1">
    <source>
        <dbReference type="SAM" id="Coils"/>
    </source>
</evidence>
<feature type="compositionally biased region" description="Polar residues" evidence="2">
    <location>
        <begin position="1"/>
        <end position="16"/>
    </location>
</feature>
<accession>A0A248JQ63</accession>
<evidence type="ECO:0000256" key="2">
    <source>
        <dbReference type="SAM" id="MobiDB-lite"/>
    </source>
</evidence>
<feature type="coiled-coil region" evidence="1">
    <location>
        <begin position="57"/>
        <end position="87"/>
    </location>
</feature>
<evidence type="ECO:0000313" key="3">
    <source>
        <dbReference type="EMBL" id="ASG20835.1"/>
    </source>
</evidence>
<dbReference type="InterPro" id="IPR019704">
    <property type="entry name" value="Flagellar_assmbl_FliX_class2"/>
</dbReference>
<dbReference type="KEGG" id="nao:Y958_08445"/>
<evidence type="ECO:0000313" key="4">
    <source>
        <dbReference type="Proteomes" id="UP000197153"/>
    </source>
</evidence>
<keyword evidence="1" id="KW-0175">Coiled coil</keyword>
<sequence length="140" mass="15412">MKIQGPGSSLPSSQTRKTQRAGGDSFRTQVSEGDGDEGVKSVTGAQTAMAITPLLALQEVDDALNSKRKARQRAENLLDKLEELRLGLLAGTFPRERLQDLVRMVQSRRETVADPRLQEVLDEIDLRAQVELAKLESASR</sequence>
<keyword evidence="3" id="KW-0966">Cell projection</keyword>
<organism evidence="3 4">
    <name type="scientific">Nitrospirillum viridazoti CBAmc</name>
    <dbReference type="NCBI Taxonomy" id="1441467"/>
    <lineage>
        <taxon>Bacteria</taxon>
        <taxon>Pseudomonadati</taxon>
        <taxon>Pseudomonadota</taxon>
        <taxon>Alphaproteobacteria</taxon>
        <taxon>Rhodospirillales</taxon>
        <taxon>Azospirillaceae</taxon>
        <taxon>Nitrospirillum</taxon>
        <taxon>Nitrospirillum viridazoti</taxon>
    </lineage>
</organism>
<reference evidence="3 4" key="1">
    <citation type="submission" date="2017-06" db="EMBL/GenBank/DDBJ databases">
        <title>Complete genome sequence of Nitrospirillum amazonense strain CBAmC, an endophytic nitrogen-fixing and plant growth-promoting bacterium, isolated from sugarcane.</title>
        <authorList>
            <person name="Schwab S."/>
            <person name="dos Santos Teixeira K.R."/>
            <person name="Simoes Araujo J.L."/>
            <person name="Soares Vidal M."/>
            <person name="Borges de Freitas H.R."/>
            <person name="Rivello Crivelaro A.L."/>
            <person name="Bueno de Camargo Nunes A."/>
            <person name="dos Santos C.M."/>
            <person name="Palmeira da Silva Rosa D."/>
            <person name="da Silva Padilha D."/>
            <person name="da Silva E."/>
            <person name="Araujo Terra L."/>
            <person name="Soares Mendes V."/>
            <person name="Farinelli L."/>
            <person name="Magalhaes Cruz L."/>
            <person name="Baldani J.I."/>
        </authorList>
    </citation>
    <scope>NUCLEOTIDE SEQUENCE [LARGE SCALE GENOMIC DNA]</scope>
    <source>
        <strain evidence="3 4">CBAmC</strain>
    </source>
</reference>